<keyword evidence="2" id="KW-0472">Membrane</keyword>
<dbReference type="InterPro" id="IPR007730">
    <property type="entry name" value="SPOR-like_dom"/>
</dbReference>
<feature type="region of interest" description="Disordered" evidence="1">
    <location>
        <begin position="48"/>
        <end position="72"/>
    </location>
</feature>
<dbReference type="Gene3D" id="3.30.70.1070">
    <property type="entry name" value="Sporulation related repeat"/>
    <property type="match status" value="1"/>
</dbReference>
<dbReference type="Pfam" id="PF05036">
    <property type="entry name" value="SPOR"/>
    <property type="match status" value="1"/>
</dbReference>
<dbReference type="EMBL" id="DTHB01000050">
    <property type="protein sequence ID" value="HGB15162.1"/>
    <property type="molecule type" value="Genomic_DNA"/>
</dbReference>
<organism evidence="4">
    <name type="scientific">Desulfobacca acetoxidans</name>
    <dbReference type="NCBI Taxonomy" id="60893"/>
    <lineage>
        <taxon>Bacteria</taxon>
        <taxon>Pseudomonadati</taxon>
        <taxon>Thermodesulfobacteriota</taxon>
        <taxon>Desulfobaccia</taxon>
        <taxon>Desulfobaccales</taxon>
        <taxon>Desulfobaccaceae</taxon>
        <taxon>Desulfobacca</taxon>
    </lineage>
</organism>
<dbReference type="GO" id="GO:0042834">
    <property type="term" value="F:peptidoglycan binding"/>
    <property type="evidence" value="ECO:0007669"/>
    <property type="project" value="InterPro"/>
</dbReference>
<dbReference type="AlphaFoldDB" id="A0A7C3SJE2"/>
<proteinExistence type="predicted"/>
<dbReference type="SUPFAM" id="SSF110997">
    <property type="entry name" value="Sporulation related repeat"/>
    <property type="match status" value="1"/>
</dbReference>
<gene>
    <name evidence="4" type="ORF">ENV62_08020</name>
</gene>
<protein>
    <recommendedName>
        <fullName evidence="3">SPOR domain-containing protein</fullName>
    </recommendedName>
</protein>
<keyword evidence="2" id="KW-1133">Transmembrane helix</keyword>
<accession>A0A7C3SJE2</accession>
<name>A0A7C3SJE2_9BACT</name>
<keyword evidence="2" id="KW-0812">Transmembrane</keyword>
<dbReference type="PROSITE" id="PS51724">
    <property type="entry name" value="SPOR"/>
    <property type="match status" value="1"/>
</dbReference>
<evidence type="ECO:0000256" key="2">
    <source>
        <dbReference type="SAM" id="Phobius"/>
    </source>
</evidence>
<sequence length="157" mass="17383">MAKRFLYGIALAAGLVVILVGAYRFFYRGSSTTPPEAVPYRTAPEFLPKPAPSVQEPPVPSPGLKSLLPAEPPEPEKQFALLVGRYRTYQEAGKILASLKKEGEPAFIRHEGRQRHPYEVWAGPFPDEIAARAAARLIKKKLKVSAKQEKLQLPVPK</sequence>
<feature type="domain" description="SPOR" evidence="3">
    <location>
        <begin position="73"/>
        <end position="151"/>
    </location>
</feature>
<feature type="compositionally biased region" description="Pro residues" evidence="1">
    <location>
        <begin position="48"/>
        <end position="61"/>
    </location>
</feature>
<comment type="caution">
    <text evidence="4">The sequence shown here is derived from an EMBL/GenBank/DDBJ whole genome shotgun (WGS) entry which is preliminary data.</text>
</comment>
<evidence type="ECO:0000259" key="3">
    <source>
        <dbReference type="PROSITE" id="PS51724"/>
    </source>
</evidence>
<evidence type="ECO:0000256" key="1">
    <source>
        <dbReference type="SAM" id="MobiDB-lite"/>
    </source>
</evidence>
<feature type="transmembrane region" description="Helical" evidence="2">
    <location>
        <begin position="6"/>
        <end position="26"/>
    </location>
</feature>
<reference evidence="4" key="1">
    <citation type="journal article" date="2020" name="mSystems">
        <title>Genome- and Community-Level Interaction Insights into Carbon Utilization and Element Cycling Functions of Hydrothermarchaeota in Hydrothermal Sediment.</title>
        <authorList>
            <person name="Zhou Z."/>
            <person name="Liu Y."/>
            <person name="Xu W."/>
            <person name="Pan J."/>
            <person name="Luo Z.H."/>
            <person name="Li M."/>
        </authorList>
    </citation>
    <scope>NUCLEOTIDE SEQUENCE [LARGE SCALE GENOMIC DNA]</scope>
    <source>
        <strain evidence="4">SpSt-776</strain>
    </source>
</reference>
<evidence type="ECO:0000313" key="4">
    <source>
        <dbReference type="EMBL" id="HGB15162.1"/>
    </source>
</evidence>
<dbReference type="InterPro" id="IPR036680">
    <property type="entry name" value="SPOR-like_sf"/>
</dbReference>